<dbReference type="InterPro" id="IPR019861">
    <property type="entry name" value="PorP/SprF_Bacteroidetes"/>
</dbReference>
<dbReference type="NCBIfam" id="TIGR03519">
    <property type="entry name" value="T9SS_PorP_fam"/>
    <property type="match status" value="1"/>
</dbReference>
<keyword evidence="3" id="KW-1185">Reference proteome</keyword>
<comment type="caution">
    <text evidence="2">The sequence shown here is derived from an EMBL/GenBank/DDBJ whole genome shotgun (WGS) entry which is preliminary data.</text>
</comment>
<dbReference type="Proteomes" id="UP000433945">
    <property type="component" value="Unassembled WGS sequence"/>
</dbReference>
<proteinExistence type="predicted"/>
<evidence type="ECO:0000256" key="1">
    <source>
        <dbReference type="SAM" id="SignalP"/>
    </source>
</evidence>
<dbReference type="AlphaFoldDB" id="A0A6N8H716"/>
<dbReference type="Pfam" id="PF11751">
    <property type="entry name" value="PorP_SprF"/>
    <property type="match status" value="1"/>
</dbReference>
<evidence type="ECO:0000313" key="2">
    <source>
        <dbReference type="EMBL" id="MUV02414.1"/>
    </source>
</evidence>
<dbReference type="OrthoDB" id="648347at2"/>
<dbReference type="RefSeq" id="WP_157481404.1">
    <property type="nucleotide sequence ID" value="NZ_WOWP01000005.1"/>
</dbReference>
<name>A0A6N8H716_9FLAO</name>
<protein>
    <submittedName>
        <fullName evidence="2">Type IX secretion system membrane protein PorP/SprF</fullName>
    </submittedName>
</protein>
<organism evidence="2 3">
    <name type="scientific">Flavobacterium rakeshii</name>
    <dbReference type="NCBI Taxonomy" id="1038845"/>
    <lineage>
        <taxon>Bacteria</taxon>
        <taxon>Pseudomonadati</taxon>
        <taxon>Bacteroidota</taxon>
        <taxon>Flavobacteriia</taxon>
        <taxon>Flavobacteriales</taxon>
        <taxon>Flavobacteriaceae</taxon>
        <taxon>Flavobacterium</taxon>
    </lineage>
</organism>
<accession>A0A6N8H716</accession>
<reference evidence="2 3" key="1">
    <citation type="submission" date="2019-12" db="EMBL/GenBank/DDBJ databases">
        <authorList>
            <person name="Sun J.-Q."/>
        </authorList>
    </citation>
    <scope>NUCLEOTIDE SEQUENCE [LARGE SCALE GENOMIC DNA]</scope>
    <source>
        <strain evidence="2 3">JCM 17928</strain>
    </source>
</reference>
<evidence type="ECO:0000313" key="3">
    <source>
        <dbReference type="Proteomes" id="UP000433945"/>
    </source>
</evidence>
<keyword evidence="1" id="KW-0732">Signal</keyword>
<sequence>MKKTFLLITLLLTAFVMRAQELTIPTHTQYLADNPYIISPAYAGIGDHVKVRLNGLTQWVGIKDAPDMQSLAADLRIADNTGIGMFLYNDRNGNTRQYGGKVSFAHHIILDKYTDQFLSFGISYNLNQFKVDIENITTPDPSINNNRYVVNHNFDVALLYRIGEFYISATGANILNKDLDIFAIQEPNRLRNYQFYTGYTFKGSGNWEVEPSSFVQYFESDGRSTTDINLKFRYMDGDDYYWIGGSYRFLNDQLGNPINIGPMVGINVSNFYFAYSYQLTTNELLAYNSGTHMITVGLDIFQGISNCPCTWH</sequence>
<dbReference type="EMBL" id="WOWP01000005">
    <property type="protein sequence ID" value="MUV02414.1"/>
    <property type="molecule type" value="Genomic_DNA"/>
</dbReference>
<feature type="chain" id="PRO_5027001001" evidence="1">
    <location>
        <begin position="20"/>
        <end position="312"/>
    </location>
</feature>
<gene>
    <name evidence="2" type="ORF">GN157_01725</name>
</gene>
<feature type="signal peptide" evidence="1">
    <location>
        <begin position="1"/>
        <end position="19"/>
    </location>
</feature>